<proteinExistence type="predicted"/>
<evidence type="ECO:0000256" key="3">
    <source>
        <dbReference type="ARBA" id="ARBA00022837"/>
    </source>
</evidence>
<dbReference type="Gene3D" id="2.70.98.10">
    <property type="match status" value="1"/>
</dbReference>
<dbReference type="RefSeq" id="WP_019597457.1">
    <property type="nucleotide sequence ID" value="NZ_FNQC01000006.1"/>
</dbReference>
<keyword evidence="5" id="KW-1185">Reference proteome</keyword>
<evidence type="ECO:0000313" key="5">
    <source>
        <dbReference type="Proteomes" id="UP000199663"/>
    </source>
</evidence>
<keyword evidence="3" id="KW-0106">Calcium</keyword>
<reference evidence="4 5" key="1">
    <citation type="submission" date="2016-10" db="EMBL/GenBank/DDBJ databases">
        <authorList>
            <person name="Varghese N."/>
            <person name="Submissions S."/>
        </authorList>
    </citation>
    <scope>NUCLEOTIDE SEQUENCE [LARGE SCALE GENOMIC DNA]</scope>
    <source>
        <strain evidence="4 5">DSM 17997</strain>
    </source>
</reference>
<name>A0A1H3QKZ8_9BACT</name>
<dbReference type="EMBL" id="FNQC01000006">
    <property type="protein sequence ID" value="SDZ13399.1"/>
    <property type="molecule type" value="Genomic_DNA"/>
</dbReference>
<dbReference type="Pfam" id="PF14486">
    <property type="entry name" value="DUF4432"/>
    <property type="match status" value="1"/>
</dbReference>
<organism evidence="4 5">
    <name type="scientific">Rhodonellum ikkaensis</name>
    <dbReference type="NCBI Taxonomy" id="336829"/>
    <lineage>
        <taxon>Bacteria</taxon>
        <taxon>Pseudomonadati</taxon>
        <taxon>Bacteroidota</taxon>
        <taxon>Cytophagia</taxon>
        <taxon>Cytophagales</taxon>
        <taxon>Cytophagaceae</taxon>
        <taxon>Rhodonellum</taxon>
    </lineage>
</organism>
<dbReference type="Proteomes" id="UP000199663">
    <property type="component" value="Unassembled WGS sequence"/>
</dbReference>
<comment type="cofactor">
    <cofactor evidence="1">
        <name>Ca(2+)</name>
        <dbReference type="ChEBI" id="CHEBI:29108"/>
    </cofactor>
</comment>
<sequence>MDINFSKDFISNSAQLGGIETSILDNGPGKGVRMAWVNTGSGLRYKVVIDRGMDIAEAFFNAHSLAWISHAGTTAPQPFSDQGANWLRTFGGGLMTTCGLSHVGGPESDEFGNRGLHGNISNTPAEIISIQQPDPIRGNLEMSITGIIKETRVLGPNLELRRTISGTLGQPSLVIRDEITNLGNTEAAHMLLYHLNFGWPFIDEGTEMVWEGNWKSRDGDPDNRIFNPKNDFKKCPAPMDAHAGSGEDAAFIDLSSLKDEMCVCGFVNQKLGIGFSIKFNRKELPWLVNWQHWGKGEYVTALEPATNPPIGQAAARKANALIKIPPGEKRCYSLEMSVLTTAEEIEALLRINNREREKQL</sequence>
<evidence type="ECO:0000256" key="2">
    <source>
        <dbReference type="ARBA" id="ARBA00011245"/>
    </source>
</evidence>
<evidence type="ECO:0000256" key="1">
    <source>
        <dbReference type="ARBA" id="ARBA00001913"/>
    </source>
</evidence>
<comment type="subunit">
    <text evidence="2">Monomer.</text>
</comment>
<dbReference type="InterPro" id="IPR014718">
    <property type="entry name" value="GH-type_carb-bd"/>
</dbReference>
<gene>
    <name evidence="4" type="ORF">SAMN05444412_106132</name>
</gene>
<protein>
    <submittedName>
        <fullName evidence="4">Uncharacterized protein</fullName>
    </submittedName>
</protein>
<dbReference type="CDD" id="cd09023">
    <property type="entry name" value="Aldose_epim_Ec_c4013"/>
    <property type="match status" value="1"/>
</dbReference>
<evidence type="ECO:0000313" key="4">
    <source>
        <dbReference type="EMBL" id="SDZ13399.1"/>
    </source>
</evidence>
<accession>A0A1H3QKZ8</accession>
<dbReference type="InterPro" id="IPR027839">
    <property type="entry name" value="DUF4432"/>
</dbReference>
<comment type="caution">
    <text evidence="4">The sequence shown here is derived from an EMBL/GenBank/DDBJ whole genome shotgun (WGS) entry which is preliminary data.</text>
</comment>